<proteinExistence type="predicted"/>
<dbReference type="RefSeq" id="WP_345301725.1">
    <property type="nucleotide sequence ID" value="NZ_BAABJE010000001.1"/>
</dbReference>
<evidence type="ECO:0000313" key="2">
    <source>
        <dbReference type="Proteomes" id="UP001499959"/>
    </source>
</evidence>
<keyword evidence="2" id="KW-1185">Reference proteome</keyword>
<protein>
    <recommendedName>
        <fullName evidence="3">2'-5' RNA ligase family protein</fullName>
    </recommendedName>
</protein>
<gene>
    <name evidence="1" type="ORF">GCM10023307_05480</name>
</gene>
<dbReference type="EMBL" id="BAABJE010000001">
    <property type="protein sequence ID" value="GAA4783694.1"/>
    <property type="molecule type" value="Genomic_DNA"/>
</dbReference>
<sequence length="143" mass="16398">MPVLTGICRFAPPLRADGGRVRRDGRTTDGWMILACEPDLGRYLRELYALDAYRTRSLDDPLWGPHVSIVQEDQPPDAPLWRALEGQPMTFEYHHPPQAFGPYAFYPVICPEALDYRESLGLPREPQWPLHLTIGNRKRLSTD</sequence>
<accession>A0ABP9ANJ9</accession>
<organism evidence="1 2">
    <name type="scientific">Lysobacter hankyongensis</name>
    <dbReference type="NCBI Taxonomy" id="1176535"/>
    <lineage>
        <taxon>Bacteria</taxon>
        <taxon>Pseudomonadati</taxon>
        <taxon>Pseudomonadota</taxon>
        <taxon>Gammaproteobacteria</taxon>
        <taxon>Lysobacterales</taxon>
        <taxon>Lysobacteraceae</taxon>
        <taxon>Lysobacter</taxon>
    </lineage>
</organism>
<evidence type="ECO:0008006" key="3">
    <source>
        <dbReference type="Google" id="ProtNLM"/>
    </source>
</evidence>
<dbReference type="Proteomes" id="UP001499959">
    <property type="component" value="Unassembled WGS sequence"/>
</dbReference>
<reference evidence="2" key="1">
    <citation type="journal article" date="2019" name="Int. J. Syst. Evol. Microbiol.">
        <title>The Global Catalogue of Microorganisms (GCM) 10K type strain sequencing project: providing services to taxonomists for standard genome sequencing and annotation.</title>
        <authorList>
            <consortium name="The Broad Institute Genomics Platform"/>
            <consortium name="The Broad Institute Genome Sequencing Center for Infectious Disease"/>
            <person name="Wu L."/>
            <person name="Ma J."/>
        </authorList>
    </citation>
    <scope>NUCLEOTIDE SEQUENCE [LARGE SCALE GENOMIC DNA]</scope>
    <source>
        <strain evidence="2">JCM 18204</strain>
    </source>
</reference>
<evidence type="ECO:0000313" key="1">
    <source>
        <dbReference type="EMBL" id="GAA4783694.1"/>
    </source>
</evidence>
<comment type="caution">
    <text evidence="1">The sequence shown here is derived from an EMBL/GenBank/DDBJ whole genome shotgun (WGS) entry which is preliminary data.</text>
</comment>
<name>A0ABP9ANJ9_9GAMM</name>